<protein>
    <submittedName>
        <fullName evidence="1">Uncharacterized protein</fullName>
    </submittedName>
</protein>
<dbReference type="AlphaFoldDB" id="A0A841Z2I1"/>
<accession>A0A841Z2I1</accession>
<proteinExistence type="predicted"/>
<dbReference type="RefSeq" id="WP_185390201.1">
    <property type="nucleotide sequence ID" value="NZ_JAARQN010000019.1"/>
</dbReference>
<reference evidence="1 2" key="1">
    <citation type="submission" date="2020-03" db="EMBL/GenBank/DDBJ databases">
        <title>Soil Listeria distribution.</title>
        <authorList>
            <person name="Liao J."/>
            <person name="Wiedmann M."/>
        </authorList>
    </citation>
    <scope>NUCLEOTIDE SEQUENCE [LARGE SCALE GENOMIC DNA]</scope>
    <source>
        <strain evidence="1 2">FSL L7-1614</strain>
    </source>
</reference>
<comment type="caution">
    <text evidence="1">The sequence shown here is derived from an EMBL/GenBank/DDBJ whole genome shotgun (WGS) entry which is preliminary data.</text>
</comment>
<organism evidence="1 2">
    <name type="scientific">Listeria newyorkensis</name>
    <dbReference type="NCBI Taxonomy" id="1497681"/>
    <lineage>
        <taxon>Bacteria</taxon>
        <taxon>Bacillati</taxon>
        <taxon>Bacillota</taxon>
        <taxon>Bacilli</taxon>
        <taxon>Bacillales</taxon>
        <taxon>Listeriaceae</taxon>
        <taxon>Listeria</taxon>
    </lineage>
</organism>
<sequence>MRGIVTVTYLNGKTEAYEVNNTAEAITMWSSGMTQICADENNIVLINNDTVFKIVGEPSKECVESGK</sequence>
<gene>
    <name evidence="1" type="ORF">HB850_14955</name>
</gene>
<evidence type="ECO:0000313" key="1">
    <source>
        <dbReference type="EMBL" id="MBC1459057.1"/>
    </source>
</evidence>
<dbReference type="Proteomes" id="UP000569903">
    <property type="component" value="Unassembled WGS sequence"/>
</dbReference>
<name>A0A841Z2I1_9LIST</name>
<evidence type="ECO:0000313" key="2">
    <source>
        <dbReference type="Proteomes" id="UP000569903"/>
    </source>
</evidence>
<dbReference type="EMBL" id="JAARQN010000019">
    <property type="protein sequence ID" value="MBC1459057.1"/>
    <property type="molecule type" value="Genomic_DNA"/>
</dbReference>